<feature type="chain" id="PRO_5003748869" description="DUF2946 domain-containing protein" evidence="1">
    <location>
        <begin position="19"/>
        <end position="104"/>
    </location>
</feature>
<accession>J2IFW3</accession>
<proteinExistence type="predicted"/>
<evidence type="ECO:0008006" key="4">
    <source>
        <dbReference type="Google" id="ProtNLM"/>
    </source>
</evidence>
<dbReference type="AlphaFoldDB" id="J2IFW3"/>
<dbReference type="EMBL" id="ALAB01000010">
    <property type="protein sequence ID" value="EJI86102.1"/>
    <property type="molecule type" value="Genomic_DNA"/>
</dbReference>
<sequence length="104" mass="11117">MALLLVVQLLCVVSSAFAAQHAADDIHHQILWSDTAEVGAAEQSAFTDASVHTGCDYCSHCHAAHIGLFKSLPALPVMANELLVSYLKDLPSSSKLSIYRPPIS</sequence>
<evidence type="ECO:0000256" key="1">
    <source>
        <dbReference type="SAM" id="SignalP"/>
    </source>
</evidence>
<organism evidence="2 3">
    <name type="scientific">Alishewanella aestuarii B11</name>
    <dbReference type="NCBI Taxonomy" id="1197174"/>
    <lineage>
        <taxon>Bacteria</taxon>
        <taxon>Pseudomonadati</taxon>
        <taxon>Pseudomonadota</taxon>
        <taxon>Gammaproteobacteria</taxon>
        <taxon>Alteromonadales</taxon>
        <taxon>Alteromonadaceae</taxon>
        <taxon>Alishewanella</taxon>
    </lineage>
</organism>
<evidence type="ECO:0000313" key="3">
    <source>
        <dbReference type="Proteomes" id="UP000012043"/>
    </source>
</evidence>
<keyword evidence="3" id="KW-1185">Reference proteome</keyword>
<keyword evidence="1" id="KW-0732">Signal</keyword>
<comment type="caution">
    <text evidence="2">The sequence shown here is derived from an EMBL/GenBank/DDBJ whole genome shotgun (WGS) entry which is preliminary data.</text>
</comment>
<gene>
    <name evidence="2" type="ORF">AEST_11840</name>
</gene>
<protein>
    <recommendedName>
        <fullName evidence="4">DUF2946 domain-containing protein</fullName>
    </recommendedName>
</protein>
<dbReference type="PATRIC" id="fig|1197174.4.peg.1154"/>
<name>J2IFW3_9ALTE</name>
<dbReference type="Proteomes" id="UP000012043">
    <property type="component" value="Unassembled WGS sequence"/>
</dbReference>
<feature type="signal peptide" evidence="1">
    <location>
        <begin position="1"/>
        <end position="18"/>
    </location>
</feature>
<reference evidence="2 3" key="1">
    <citation type="journal article" date="2012" name="J. Bacteriol.">
        <title>Genome Sequence of Pectin-Degrading Alishewanella aestuarii Strain B11T, Isolated from Tidal Flat Sediment.</title>
        <authorList>
            <person name="Jung J."/>
            <person name="Choi S."/>
            <person name="Chun J."/>
            <person name="Park W."/>
        </authorList>
    </citation>
    <scope>NUCLEOTIDE SEQUENCE [LARGE SCALE GENOMIC DNA]</scope>
    <source>
        <strain evidence="2 3">B11</strain>
    </source>
</reference>
<dbReference type="RefSeq" id="WP_008607703.1">
    <property type="nucleotide sequence ID" value="NZ_ALAB01000010.1"/>
</dbReference>
<evidence type="ECO:0000313" key="2">
    <source>
        <dbReference type="EMBL" id="EJI86102.1"/>
    </source>
</evidence>